<name>A0A6J5LER5_9CAUD</name>
<gene>
    <name evidence="1" type="ORF">UFOVP129_86</name>
</gene>
<reference evidence="1" key="1">
    <citation type="submission" date="2020-04" db="EMBL/GenBank/DDBJ databases">
        <authorList>
            <person name="Chiriac C."/>
            <person name="Salcher M."/>
            <person name="Ghai R."/>
            <person name="Kavagutti S V."/>
        </authorList>
    </citation>
    <scope>NUCLEOTIDE SEQUENCE</scope>
</reference>
<sequence>MRTTKVFSVKVGNIVVDKENNYIGLYNEQMRCIASNLTEEENYAFGRKLYQLPQSLIRTPKSDEELAEEMYKDYEFSQIKTRGIFHDDRLRELDKSTFLSGRKSFGDKEFHLSEEELIVMIDDLLLHADKLHDAVNNENTDWNGENLLPFLIASLNPPIYPYTITVEHDGDNYLWETLKAEYE</sequence>
<organism evidence="1">
    <name type="scientific">uncultured Caudovirales phage</name>
    <dbReference type="NCBI Taxonomy" id="2100421"/>
    <lineage>
        <taxon>Viruses</taxon>
        <taxon>Duplodnaviria</taxon>
        <taxon>Heunggongvirae</taxon>
        <taxon>Uroviricota</taxon>
        <taxon>Caudoviricetes</taxon>
        <taxon>Peduoviridae</taxon>
        <taxon>Maltschvirus</taxon>
        <taxon>Maltschvirus maltsch</taxon>
    </lineage>
</organism>
<accession>A0A6J5LER5</accession>
<protein>
    <submittedName>
        <fullName evidence="1">Uncharacterized protein</fullName>
    </submittedName>
</protein>
<proteinExistence type="predicted"/>
<evidence type="ECO:0000313" key="1">
    <source>
        <dbReference type="EMBL" id="CAB4131410.1"/>
    </source>
</evidence>
<dbReference type="EMBL" id="LR796245">
    <property type="protein sequence ID" value="CAB4131410.1"/>
    <property type="molecule type" value="Genomic_DNA"/>
</dbReference>